<evidence type="ECO:0000313" key="4">
    <source>
        <dbReference type="Proteomes" id="UP000198431"/>
    </source>
</evidence>
<proteinExistence type="predicted"/>
<evidence type="ECO:0000313" key="3">
    <source>
        <dbReference type="Proteomes" id="UP000184216"/>
    </source>
</evidence>
<evidence type="ECO:0000313" key="1">
    <source>
        <dbReference type="EMBL" id="OXB04300.1"/>
    </source>
</evidence>
<comment type="caution">
    <text evidence="1">The sequence shown here is derived from an EMBL/GenBank/DDBJ whole genome shotgun (WGS) entry which is preliminary data.</text>
</comment>
<dbReference type="AlphaFoldDB" id="A0AB36P043"/>
<evidence type="ECO:0000313" key="2">
    <source>
        <dbReference type="EMBL" id="SHL53225.1"/>
    </source>
</evidence>
<dbReference type="RefSeq" id="WP_042564453.1">
    <property type="nucleotide sequence ID" value="NZ_FRBX01000001.1"/>
</dbReference>
<gene>
    <name evidence="1" type="ORF">B0A72_12415</name>
    <name evidence="2" type="ORF">SAMN05444387_0829</name>
</gene>
<dbReference type="Proteomes" id="UP000184216">
    <property type="component" value="Unassembled WGS sequence"/>
</dbReference>
<reference evidence="2 3" key="2">
    <citation type="submission" date="2016-11" db="EMBL/GenBank/DDBJ databases">
        <authorList>
            <person name="Varghese N."/>
            <person name="Submissions S."/>
        </authorList>
    </citation>
    <scope>NUCLEOTIDE SEQUENCE [LARGE SCALE GENOMIC DNA]</scope>
    <source>
        <strain evidence="2 3">DSM 6368</strain>
    </source>
</reference>
<dbReference type="Proteomes" id="UP000198431">
    <property type="component" value="Unassembled WGS sequence"/>
</dbReference>
<name>A0AB36P043_9FLAO</name>
<reference evidence="1 4" key="1">
    <citation type="submission" date="2016-11" db="EMBL/GenBank/DDBJ databases">
        <title>Whole genomes of Flavobacteriaceae.</title>
        <authorList>
            <person name="Stine C."/>
            <person name="Li C."/>
            <person name="Tadesse D."/>
        </authorList>
    </citation>
    <scope>NUCLEOTIDE SEQUENCE [LARGE SCALE GENOMIC DNA]</scope>
    <source>
        <strain evidence="1 4">ATCC 19366</strain>
    </source>
</reference>
<protein>
    <submittedName>
        <fullName evidence="1">Uncharacterized protein</fullName>
    </submittedName>
</protein>
<keyword evidence="3" id="KW-1185">Reference proteome</keyword>
<organism evidence="1 4">
    <name type="scientific">Flavobacterium pectinovorum</name>
    <dbReference type="NCBI Taxonomy" id="29533"/>
    <lineage>
        <taxon>Bacteria</taxon>
        <taxon>Pseudomonadati</taxon>
        <taxon>Bacteroidota</taxon>
        <taxon>Flavobacteriia</taxon>
        <taxon>Flavobacteriales</taxon>
        <taxon>Flavobacteriaceae</taxon>
        <taxon>Flavobacterium</taxon>
    </lineage>
</organism>
<sequence length="188" mass="22418">MKKYYIIWFVLIVSNLFSQNKKYDTILFKNIKIDNRELYFEYKNFKDLETIYGKLNNNLKRMKTTEKIPLHYNSKLINSFSNDEVSLLMTKNKAFVDYFDFELSKKTGIIYYKNKKIILSKNLTLSQFKKVFKNSYKNASGLPVTPLERAAFISAFIVNKKRTGYISFTFYDSKLISFFISDYKPENF</sequence>
<dbReference type="EMBL" id="FRBX01000001">
    <property type="protein sequence ID" value="SHL53225.1"/>
    <property type="molecule type" value="Genomic_DNA"/>
</dbReference>
<dbReference type="EMBL" id="MUHB01000010">
    <property type="protein sequence ID" value="OXB04300.1"/>
    <property type="molecule type" value="Genomic_DNA"/>
</dbReference>
<accession>A0AB36P043</accession>